<evidence type="ECO:0000313" key="1">
    <source>
        <dbReference type="EMBL" id="MBU6079920.1"/>
    </source>
</evidence>
<organism evidence="1 2">
    <name type="scientific">Allobacillus halotolerans</name>
    <dbReference type="NCBI Taxonomy" id="570278"/>
    <lineage>
        <taxon>Bacteria</taxon>
        <taxon>Bacillati</taxon>
        <taxon>Bacillota</taxon>
        <taxon>Bacilli</taxon>
        <taxon>Bacillales</taxon>
        <taxon>Bacillaceae</taxon>
        <taxon>Allobacillus</taxon>
    </lineage>
</organism>
<dbReference type="InterPro" id="IPR000600">
    <property type="entry name" value="ROK"/>
</dbReference>
<accession>A0ABS6GL92</accession>
<dbReference type="PROSITE" id="PS01125">
    <property type="entry name" value="ROK"/>
    <property type="match status" value="1"/>
</dbReference>
<comment type="caution">
    <text evidence="1">The sequence shown here is derived from an EMBL/GenBank/DDBJ whole genome shotgun (WGS) entry which is preliminary data.</text>
</comment>
<dbReference type="PANTHER" id="PTHR18964:SF165">
    <property type="entry name" value="BETA-GLUCOSIDE KINASE"/>
    <property type="match status" value="1"/>
</dbReference>
<dbReference type="Pfam" id="PF00480">
    <property type="entry name" value="ROK"/>
    <property type="match status" value="1"/>
</dbReference>
<proteinExistence type="predicted"/>
<dbReference type="Proteomes" id="UP000812672">
    <property type="component" value="Unassembled WGS sequence"/>
</dbReference>
<name>A0ABS6GL92_9BACI</name>
<gene>
    <name evidence="1" type="ORF">KQ486_02710</name>
</gene>
<dbReference type="InterPro" id="IPR049874">
    <property type="entry name" value="ROK_cs"/>
</dbReference>
<dbReference type="CDD" id="cd24068">
    <property type="entry name" value="ASKHA_NBD_ROK_FnNanK-like"/>
    <property type="match status" value="1"/>
</dbReference>
<reference evidence="1 2" key="1">
    <citation type="journal article" date="2011" name="Int. J. Syst. Evol. Microbiol.">
        <title>Allobacillus halotolerans gen. nov., sp. nov. isolated from shrimp paste.</title>
        <authorList>
            <person name="Sheu S.Y."/>
            <person name="Arun A.B."/>
            <person name="Jiang S.R."/>
            <person name="Young C.C."/>
            <person name="Chen W.M."/>
        </authorList>
    </citation>
    <scope>NUCLEOTIDE SEQUENCE [LARGE SCALE GENOMIC DNA]</scope>
    <source>
        <strain evidence="1 2">LMG 24826</strain>
    </source>
</reference>
<dbReference type="PANTHER" id="PTHR18964">
    <property type="entry name" value="ROK (REPRESSOR, ORF, KINASE) FAMILY"/>
    <property type="match status" value="1"/>
</dbReference>
<protein>
    <submittedName>
        <fullName evidence="1">ROK family protein</fullName>
    </submittedName>
</protein>
<dbReference type="EMBL" id="JAHLZF010000002">
    <property type="protein sequence ID" value="MBU6079920.1"/>
    <property type="molecule type" value="Genomic_DNA"/>
</dbReference>
<evidence type="ECO:0000313" key="2">
    <source>
        <dbReference type="Proteomes" id="UP000812672"/>
    </source>
</evidence>
<sequence>MEEGNVLAGAIDIGGTSIKYGVLDDHGKILKKAKIPTDVKGGGQAILNQVKNLVWELQADHKLSGIAVSTAGQINRKEGTVIYATDSLPGYTGLNIKQELESEFGLPVTVDNDVNCAAVGEYWKGAAKQVDQFLCMTLGTGIGGAIVINGEIYDGAAYSAGEFGHMNLYPGGEPCTCGDEGCYERYASSQALSKRARNIIEDYDSLPDLFWRAKNEDKLAESVINRWVDDVALGIKTLVHIFNPPMVVIGGGVSEQGDYLLEKLEQRVNNRIMVSFEKSLTIKLAQNGNDANLQGAVYQLLQYMKEI</sequence>
<keyword evidence="2" id="KW-1185">Reference proteome</keyword>